<comment type="caution">
    <text evidence="1">The sequence shown here is derived from an EMBL/GenBank/DDBJ whole genome shotgun (WGS) entry which is preliminary data.</text>
</comment>
<sequence length="206" mass="22067">MILTIALFLPAFPAMRHPVSSSPLGPGPMPVGFQAVHQYDFSRTFLNDHDPVTGRANTGERARPVQTLVWYPATGPGKAMRYGDYLQLTGSELHFTRSAEQARAAADALIQGEYVAESGAEQARQELLGAMRARRDAPALKGRFPVVIYVPSISAPAAENADLCEYLASHGYIVLASPSVGPRSREMPNTLEGAETGAADIGFLIA</sequence>
<name>A0A7Y2JWK3_9BURK</name>
<dbReference type="InterPro" id="IPR029058">
    <property type="entry name" value="AB_hydrolase_fold"/>
</dbReference>
<evidence type="ECO:0000313" key="1">
    <source>
        <dbReference type="EMBL" id="NNG22220.1"/>
    </source>
</evidence>
<reference evidence="1 2" key="1">
    <citation type="submission" date="2020-04" db="EMBL/GenBank/DDBJ databases">
        <title>Massilia sp. nov., a cold adapted bacteria isolated from Arctic soil.</title>
        <authorList>
            <person name="Son J."/>
            <person name="Ka J.-O."/>
        </authorList>
    </citation>
    <scope>NUCLEOTIDE SEQUENCE [LARGE SCALE GENOMIC DNA]</scope>
    <source>
        <strain evidence="1 2">ML15P13</strain>
    </source>
</reference>
<dbReference type="Gene3D" id="3.40.50.1820">
    <property type="entry name" value="alpha/beta hydrolase"/>
    <property type="match status" value="1"/>
</dbReference>
<organism evidence="1 2">
    <name type="scientific">Telluria aromaticivorans</name>
    <dbReference type="NCBI Taxonomy" id="2725995"/>
    <lineage>
        <taxon>Bacteria</taxon>
        <taxon>Pseudomonadati</taxon>
        <taxon>Pseudomonadota</taxon>
        <taxon>Betaproteobacteria</taxon>
        <taxon>Burkholderiales</taxon>
        <taxon>Oxalobacteraceae</taxon>
        <taxon>Telluria group</taxon>
        <taxon>Telluria</taxon>
    </lineage>
</organism>
<keyword evidence="2" id="KW-1185">Reference proteome</keyword>
<dbReference type="AlphaFoldDB" id="A0A7Y2JWK3"/>
<evidence type="ECO:0000313" key="2">
    <source>
        <dbReference type="Proteomes" id="UP000533905"/>
    </source>
</evidence>
<dbReference type="EMBL" id="JABAIV010000001">
    <property type="protein sequence ID" value="NNG22220.1"/>
    <property type="molecule type" value="Genomic_DNA"/>
</dbReference>
<dbReference type="SUPFAM" id="SSF53474">
    <property type="entry name" value="alpha/beta-Hydrolases"/>
    <property type="match status" value="1"/>
</dbReference>
<dbReference type="RefSeq" id="WP_171081388.1">
    <property type="nucleotide sequence ID" value="NZ_JABAIV010000001.1"/>
</dbReference>
<gene>
    <name evidence="1" type="ORF">HGB41_04300</name>
</gene>
<accession>A0A7Y2JWK3</accession>
<protein>
    <submittedName>
        <fullName evidence="1">Uncharacterized protein</fullName>
    </submittedName>
</protein>
<dbReference type="Proteomes" id="UP000533905">
    <property type="component" value="Unassembled WGS sequence"/>
</dbReference>
<proteinExistence type="predicted"/>